<comment type="caution">
    <text evidence="2">The sequence shown here is derived from an EMBL/GenBank/DDBJ whole genome shotgun (WGS) entry which is preliminary data.</text>
</comment>
<dbReference type="Gene3D" id="2.60.40.10">
    <property type="entry name" value="Immunoglobulins"/>
    <property type="match status" value="2"/>
</dbReference>
<organism evidence="2 3">
    <name type="scientific">Kineosporia succinea</name>
    <dbReference type="NCBI Taxonomy" id="84632"/>
    <lineage>
        <taxon>Bacteria</taxon>
        <taxon>Bacillati</taxon>
        <taxon>Actinomycetota</taxon>
        <taxon>Actinomycetes</taxon>
        <taxon>Kineosporiales</taxon>
        <taxon>Kineosporiaceae</taxon>
        <taxon>Kineosporia</taxon>
    </lineage>
</organism>
<name>A0ABT9P1B6_9ACTN</name>
<proteinExistence type="predicted"/>
<dbReference type="RefSeq" id="WP_307241279.1">
    <property type="nucleotide sequence ID" value="NZ_JAUSQZ010000001.1"/>
</dbReference>
<dbReference type="Proteomes" id="UP001235712">
    <property type="component" value="Unassembled WGS sequence"/>
</dbReference>
<dbReference type="EMBL" id="JAUSQZ010000001">
    <property type="protein sequence ID" value="MDP9826468.1"/>
    <property type="molecule type" value="Genomic_DNA"/>
</dbReference>
<accession>A0ABT9P1B6</accession>
<keyword evidence="3" id="KW-1185">Reference proteome</keyword>
<evidence type="ECO:0000313" key="2">
    <source>
        <dbReference type="EMBL" id="MDP9826468.1"/>
    </source>
</evidence>
<gene>
    <name evidence="2" type="ORF">J2S57_002217</name>
</gene>
<feature type="signal peptide" evidence="1">
    <location>
        <begin position="1"/>
        <end position="34"/>
    </location>
</feature>
<dbReference type="InterPro" id="IPR008964">
    <property type="entry name" value="Invasin/intimin_cell_adhesion"/>
</dbReference>
<evidence type="ECO:0008006" key="4">
    <source>
        <dbReference type="Google" id="ProtNLM"/>
    </source>
</evidence>
<protein>
    <recommendedName>
        <fullName evidence="4">Ig-like domain-containing protein</fullName>
    </recommendedName>
</protein>
<evidence type="ECO:0000313" key="3">
    <source>
        <dbReference type="Proteomes" id="UP001235712"/>
    </source>
</evidence>
<dbReference type="InterPro" id="IPR013783">
    <property type="entry name" value="Ig-like_fold"/>
</dbReference>
<reference evidence="2 3" key="1">
    <citation type="submission" date="2023-07" db="EMBL/GenBank/DDBJ databases">
        <title>Sequencing the genomes of 1000 actinobacteria strains.</title>
        <authorList>
            <person name="Klenk H.-P."/>
        </authorList>
    </citation>
    <scope>NUCLEOTIDE SEQUENCE [LARGE SCALE GENOMIC DNA]</scope>
    <source>
        <strain evidence="2 3">DSM 44388</strain>
    </source>
</reference>
<keyword evidence="1" id="KW-0732">Signal</keyword>
<feature type="chain" id="PRO_5045094959" description="Ig-like domain-containing protein" evidence="1">
    <location>
        <begin position="35"/>
        <end position="1051"/>
    </location>
</feature>
<sequence>MKLQGKKVRLPIAALGVTALCTGGVGIFAAPAFAATEIALNSGASSIAVGNFGTSATETANAAYALKVGESSVANTVLAVTDAPDGGRLSYEKVAANGAATANGFTNVGDVRTAEVQELYFDATPDTGSYVVNLGSTTTDPILGYTAADLQAALRTEWAGNTGITVTGSGTSVSPFRITFGGTLAGTNYAQITITKTGLADGATPVNETISTATNGSVNTNGYSSTGTLANSDYVYVTGTVPGTYKFRIFQDTNANNVFDSADERSTSLVTLNVYDTNGATVATGDDVNPTFTTTSPVGAGDAISAEVGFSKSLSLSDARGSVAENSLINQLAGLTWIDVTAGAGVGAMSNQHPTVASGKLSYSVGTPNAAGTVTLKGLLQSATPANPAAYPTTGSKAVTVTSNSVAALTPAVTKVEGSVIGSGSTATVKTGTSSVEYTATAVDNSVPAKPVAGAKITFTLSGSDANVAKLSADGVAVNTAGTTKVYTATTNAAGVATLKVTSSDTTAGFAYDVSAASNSQSGSITTTYAAATIDKVVTTSTSAELTPAVGAASVALKGKLVDQFGGAFVPSSSTTQQVTVTITGGPYYAPVSNTGTFSYDYKPATAATAGDTTPFTLTYNGVSTTGEQIQWASTAAASKINLTAPADAAKDLLLQDNTAPDATQISAFGNTAGQLAGTVLGADNAALAYKSVTFTGGEGVWFATSGTPDATHPLKDSITLVSDASGVVSGGYVFFTKAGEQKVTATSGSTTVTSTVTVKDAATAQAYNVTINDVSGAPGSTLIVTGKVTDIFGNAVPEAFVNLTQSAAGVGALGNSSPRTNAAGVFSTTYVSGSNSSGDVDLTATLDNPTALTADAAYKTAGITLADGKKTATGSISIAKTDLTIAVTGKVTAGGSGANTKISGKFLPSTSVDIYSKAAGERAYTLLDSVKTNAAGSYSLTDRITKSTFFLAKSNGQSSGSKATQVSSKVSLTAKALGKGKVKLSANGDPNVKATLTFYNGTKVLKKITSNAAGVGSATVTLPKGKKTVKVTFKAPGTNQGQKTISVTVK</sequence>
<dbReference type="SUPFAM" id="SSF49373">
    <property type="entry name" value="Invasin/intimin cell-adhesion fragments"/>
    <property type="match status" value="1"/>
</dbReference>
<evidence type="ECO:0000256" key="1">
    <source>
        <dbReference type="SAM" id="SignalP"/>
    </source>
</evidence>